<evidence type="ECO:0000313" key="3">
    <source>
        <dbReference type="Proteomes" id="UP001232992"/>
    </source>
</evidence>
<dbReference type="Proteomes" id="UP001232992">
    <property type="component" value="Unassembled WGS sequence"/>
</dbReference>
<keyword evidence="1" id="KW-0472">Membrane</keyword>
<feature type="transmembrane region" description="Helical" evidence="1">
    <location>
        <begin position="12"/>
        <end position="33"/>
    </location>
</feature>
<keyword evidence="1" id="KW-0812">Transmembrane</keyword>
<keyword evidence="3" id="KW-1185">Reference proteome</keyword>
<reference evidence="2 3" key="1">
    <citation type="submission" date="2023-01" db="EMBL/GenBank/DDBJ databases">
        <title>Novel diversity within Roseofilum (Cyanobacteria; Desertifilaceae) from marine benthic mats with descriptions of four novel species.</title>
        <authorList>
            <person name="Wang Y."/>
            <person name="Berthold D.E."/>
            <person name="Hu J."/>
            <person name="Lefler F.W."/>
            <person name="Laughinghouse H.D. IV."/>
        </authorList>
    </citation>
    <scope>NUCLEOTIDE SEQUENCE [LARGE SCALE GENOMIC DNA]</scope>
    <source>
        <strain evidence="2 3">BLCC-M143</strain>
    </source>
</reference>
<sequence>MNQTNQYSMLKWGTIWVSSISLSWVGATITTIARAQTVLPPPLIEGQPRQRVVVPPDLPAFPVTPDRGYLVYVRASDRRTLRRIRRLVPETSLEQYQGERVIKVGVYPDRFSATEIAERLSQRGFPTEIASLAPAIPAALVPPPPPGFAFPTAPGAIEYWVFVNGNSPFLLEQVQQVVPDAFVTQTNGRPIIQAGAFAAEGNARERLQLLRSRGILAEIATIPGAAPATFDLPLASVPPFDSQLSGNSSQVVRSQTGYYVIIPSSEEKIRAIANRVQQTIPNTATITPRRFRRGSHVAVGPYPNRNQAEEVRLVLFNSGLTNARVYFGP</sequence>
<evidence type="ECO:0000313" key="2">
    <source>
        <dbReference type="EMBL" id="MDJ1185806.1"/>
    </source>
</evidence>
<comment type="caution">
    <text evidence="2">The sequence shown here is derived from an EMBL/GenBank/DDBJ whole genome shotgun (WGS) entry which is preliminary data.</text>
</comment>
<protein>
    <recommendedName>
        <fullName evidence="4">SPOR domain-containing protein</fullName>
    </recommendedName>
</protein>
<gene>
    <name evidence="2" type="ORF">PMH09_21720</name>
</gene>
<proteinExistence type="predicted"/>
<keyword evidence="1" id="KW-1133">Transmembrane helix</keyword>
<dbReference type="EMBL" id="JAQOSQ010000051">
    <property type="protein sequence ID" value="MDJ1185806.1"/>
    <property type="molecule type" value="Genomic_DNA"/>
</dbReference>
<accession>A0ABT7C2Z6</accession>
<dbReference type="RefSeq" id="WP_283760443.1">
    <property type="nucleotide sequence ID" value="NZ_JAQOSQ010000051.1"/>
</dbReference>
<evidence type="ECO:0008006" key="4">
    <source>
        <dbReference type="Google" id="ProtNLM"/>
    </source>
</evidence>
<name>A0ABT7C2Z6_9CYAN</name>
<evidence type="ECO:0000256" key="1">
    <source>
        <dbReference type="SAM" id="Phobius"/>
    </source>
</evidence>
<organism evidence="2 3">
    <name type="scientific">Roseofilum casamattae BLCC-M143</name>
    <dbReference type="NCBI Taxonomy" id="3022442"/>
    <lineage>
        <taxon>Bacteria</taxon>
        <taxon>Bacillati</taxon>
        <taxon>Cyanobacteriota</taxon>
        <taxon>Cyanophyceae</taxon>
        <taxon>Desertifilales</taxon>
        <taxon>Desertifilaceae</taxon>
        <taxon>Roseofilum</taxon>
        <taxon>Roseofilum casamattae</taxon>
    </lineage>
</organism>